<evidence type="ECO:0000256" key="2">
    <source>
        <dbReference type="ARBA" id="ARBA00008444"/>
    </source>
</evidence>
<keyword evidence="6" id="KW-0496">Mitochondrion</keyword>
<accession>A0ABC9C0M5</accession>
<evidence type="ECO:0000313" key="8">
    <source>
        <dbReference type="EMBL" id="CAL5012398.1"/>
    </source>
</evidence>
<evidence type="ECO:0000256" key="4">
    <source>
        <dbReference type="ARBA" id="ARBA00022792"/>
    </source>
</evidence>
<dbReference type="Pfam" id="PF02466">
    <property type="entry name" value="Tim17"/>
    <property type="match status" value="1"/>
</dbReference>
<organism evidence="8 9">
    <name type="scientific">Urochloa decumbens</name>
    <dbReference type="NCBI Taxonomy" id="240449"/>
    <lineage>
        <taxon>Eukaryota</taxon>
        <taxon>Viridiplantae</taxon>
        <taxon>Streptophyta</taxon>
        <taxon>Embryophyta</taxon>
        <taxon>Tracheophyta</taxon>
        <taxon>Spermatophyta</taxon>
        <taxon>Magnoliopsida</taxon>
        <taxon>Liliopsida</taxon>
        <taxon>Poales</taxon>
        <taxon>Poaceae</taxon>
        <taxon>PACMAD clade</taxon>
        <taxon>Panicoideae</taxon>
        <taxon>Panicodae</taxon>
        <taxon>Paniceae</taxon>
        <taxon>Melinidinae</taxon>
        <taxon>Urochloa</taxon>
    </lineage>
</organism>
<dbReference type="GO" id="GO:0005743">
    <property type="term" value="C:mitochondrial inner membrane"/>
    <property type="evidence" value="ECO:0007669"/>
    <property type="project" value="UniProtKB-SubCell"/>
</dbReference>
<evidence type="ECO:0000256" key="5">
    <source>
        <dbReference type="ARBA" id="ARBA00022989"/>
    </source>
</evidence>
<keyword evidence="5" id="KW-1133">Transmembrane helix</keyword>
<comment type="similarity">
    <text evidence="2">Belongs to the Tim17/Tim22/Tim23 family.</text>
</comment>
<dbReference type="EMBL" id="OZ075138">
    <property type="protein sequence ID" value="CAL5012398.1"/>
    <property type="molecule type" value="Genomic_DNA"/>
</dbReference>
<evidence type="ECO:0000313" key="9">
    <source>
        <dbReference type="Proteomes" id="UP001497457"/>
    </source>
</evidence>
<dbReference type="PANTHER" id="PTHR10485">
    <property type="entry name" value="MITOCHONDRIAL IMPORT INNER MEMBRANE TRANSLOCASE SUBUNIT TIM-17"/>
    <property type="match status" value="1"/>
</dbReference>
<keyword evidence="4" id="KW-0999">Mitochondrion inner membrane</keyword>
<evidence type="ECO:0000256" key="7">
    <source>
        <dbReference type="ARBA" id="ARBA00023136"/>
    </source>
</evidence>
<gene>
    <name evidence="8" type="ORF">URODEC1_LOCUS70856</name>
</gene>
<evidence type="ECO:0000256" key="3">
    <source>
        <dbReference type="ARBA" id="ARBA00022692"/>
    </source>
</evidence>
<reference evidence="8" key="1">
    <citation type="submission" date="2024-10" db="EMBL/GenBank/DDBJ databases">
        <authorList>
            <person name="Ryan C."/>
        </authorList>
    </citation>
    <scope>NUCLEOTIDE SEQUENCE [LARGE SCALE GENOMIC DNA]</scope>
</reference>
<name>A0ABC9C0M5_9POAL</name>
<evidence type="ECO:0000256" key="1">
    <source>
        <dbReference type="ARBA" id="ARBA00004448"/>
    </source>
</evidence>
<keyword evidence="3" id="KW-0812">Transmembrane</keyword>
<dbReference type="AlphaFoldDB" id="A0ABC9C0M5"/>
<evidence type="ECO:0000256" key="6">
    <source>
        <dbReference type="ARBA" id="ARBA00023128"/>
    </source>
</evidence>
<keyword evidence="9" id="KW-1185">Reference proteome</keyword>
<proteinExistence type="inferred from homology"/>
<dbReference type="PANTHER" id="PTHR10485:SF13">
    <property type="match status" value="1"/>
</dbReference>
<keyword evidence="7" id="KW-0472">Membrane</keyword>
<sequence length="182" mass="19080">MGAEAPVYNEIPDKRYCFVDFVGCGFLLGGACGSTFHLTRGLCRHSSPPGSDGGGRLAGAAHAARANAPRIAGWLGARSALFCALEMSMAHVRGKDDRWNAITASAGAVGLLDVRRGGRAAAVSALFGAVIAAAIHGADWVVGEWDSRFASEPVSTRMNNARLLPPQDVRTPSWDPSALYRA</sequence>
<protein>
    <submittedName>
        <fullName evidence="8">Uncharacterized protein</fullName>
    </submittedName>
</protein>
<dbReference type="Proteomes" id="UP001497457">
    <property type="component" value="Chromosome 28b"/>
</dbReference>
<comment type="subcellular location">
    <subcellularLocation>
        <location evidence="1">Mitochondrion inner membrane</location>
        <topology evidence="1">Multi-pass membrane protein</topology>
    </subcellularLocation>
</comment>